<reference evidence="2" key="1">
    <citation type="submission" date="2016-11" db="UniProtKB">
        <authorList>
            <consortium name="WormBaseParasite"/>
        </authorList>
    </citation>
    <scope>IDENTIFICATION</scope>
</reference>
<protein>
    <submittedName>
        <fullName evidence="2">NR LBD domain-containing protein</fullName>
    </submittedName>
</protein>
<proteinExistence type="predicted"/>
<evidence type="ECO:0000313" key="2">
    <source>
        <dbReference type="WBParaSite" id="L893_g7381.t1"/>
    </source>
</evidence>
<organism evidence="1 2">
    <name type="scientific">Steinernema glaseri</name>
    <dbReference type="NCBI Taxonomy" id="37863"/>
    <lineage>
        <taxon>Eukaryota</taxon>
        <taxon>Metazoa</taxon>
        <taxon>Ecdysozoa</taxon>
        <taxon>Nematoda</taxon>
        <taxon>Chromadorea</taxon>
        <taxon>Rhabditida</taxon>
        <taxon>Tylenchina</taxon>
        <taxon>Panagrolaimomorpha</taxon>
        <taxon>Strongyloidoidea</taxon>
        <taxon>Steinernematidae</taxon>
        <taxon>Steinernema</taxon>
    </lineage>
</organism>
<dbReference type="WBParaSite" id="L893_g7381.t1">
    <property type="protein sequence ID" value="L893_g7381.t1"/>
    <property type="gene ID" value="L893_g7381"/>
</dbReference>
<dbReference type="Proteomes" id="UP000095287">
    <property type="component" value="Unplaced"/>
</dbReference>
<dbReference type="AlphaFoldDB" id="A0A1I8AND5"/>
<sequence>MHIKKELGFLLDLICRVRDYKNMAAGPHYGTLLLTGSKNTLLLTGSIR</sequence>
<evidence type="ECO:0000313" key="1">
    <source>
        <dbReference type="Proteomes" id="UP000095287"/>
    </source>
</evidence>
<keyword evidence="1" id="KW-1185">Reference proteome</keyword>
<accession>A0A1I8AND5</accession>
<name>A0A1I8AND5_9BILA</name>